<proteinExistence type="predicted"/>
<dbReference type="InterPro" id="IPR020846">
    <property type="entry name" value="MFS_dom"/>
</dbReference>
<comment type="subcellular location">
    <subcellularLocation>
        <location evidence="1">Cell membrane</location>
        <topology evidence="1">Multi-pass membrane protein</topology>
    </subcellularLocation>
</comment>
<evidence type="ECO:0000313" key="9">
    <source>
        <dbReference type="EMBL" id="MDQ9072859.1"/>
    </source>
</evidence>
<feature type="transmembrane region" description="Helical" evidence="7">
    <location>
        <begin position="75"/>
        <end position="97"/>
    </location>
</feature>
<dbReference type="Proteomes" id="UP001243195">
    <property type="component" value="Unassembled WGS sequence"/>
</dbReference>
<keyword evidence="3" id="KW-1003">Cell membrane</keyword>
<feature type="transmembrane region" description="Helical" evidence="7">
    <location>
        <begin position="42"/>
        <end position="63"/>
    </location>
</feature>
<dbReference type="AlphaFoldDB" id="A0AAW8JSD3"/>
<dbReference type="PANTHER" id="PTHR23517">
    <property type="entry name" value="RESISTANCE PROTEIN MDTM, PUTATIVE-RELATED-RELATED"/>
    <property type="match status" value="1"/>
</dbReference>
<keyword evidence="5 7" id="KW-1133">Transmembrane helix</keyword>
<dbReference type="PROSITE" id="PS50850">
    <property type="entry name" value="MFS"/>
    <property type="match status" value="1"/>
</dbReference>
<evidence type="ECO:0000256" key="3">
    <source>
        <dbReference type="ARBA" id="ARBA00022475"/>
    </source>
</evidence>
<evidence type="ECO:0000256" key="4">
    <source>
        <dbReference type="ARBA" id="ARBA00022692"/>
    </source>
</evidence>
<evidence type="ECO:0000256" key="6">
    <source>
        <dbReference type="ARBA" id="ARBA00023136"/>
    </source>
</evidence>
<dbReference type="InterPro" id="IPR036259">
    <property type="entry name" value="MFS_trans_sf"/>
</dbReference>
<accession>A0AAW8JSD3</accession>
<feature type="transmembrane region" description="Helical" evidence="7">
    <location>
        <begin position="103"/>
        <end position="123"/>
    </location>
</feature>
<evidence type="ECO:0000256" key="7">
    <source>
        <dbReference type="SAM" id="Phobius"/>
    </source>
</evidence>
<dbReference type="GO" id="GO:0022857">
    <property type="term" value="F:transmembrane transporter activity"/>
    <property type="evidence" value="ECO:0007669"/>
    <property type="project" value="InterPro"/>
</dbReference>
<organism evidence="9 10">
    <name type="scientific">Acinetobacter gerneri</name>
    <dbReference type="NCBI Taxonomy" id="202952"/>
    <lineage>
        <taxon>Bacteria</taxon>
        <taxon>Pseudomonadati</taxon>
        <taxon>Pseudomonadota</taxon>
        <taxon>Gammaproteobacteria</taxon>
        <taxon>Moraxellales</taxon>
        <taxon>Moraxellaceae</taxon>
        <taxon>Acinetobacter</taxon>
    </lineage>
</organism>
<dbReference type="InterPro" id="IPR011701">
    <property type="entry name" value="MFS"/>
</dbReference>
<feature type="transmembrane region" description="Helical" evidence="7">
    <location>
        <begin position="166"/>
        <end position="183"/>
    </location>
</feature>
<keyword evidence="6 7" id="KW-0472">Membrane</keyword>
<dbReference type="InterPro" id="IPR050171">
    <property type="entry name" value="MFS_Transporters"/>
</dbReference>
<feature type="transmembrane region" description="Helical" evidence="7">
    <location>
        <begin position="334"/>
        <end position="356"/>
    </location>
</feature>
<protein>
    <submittedName>
        <fullName evidence="9">MFS transporter</fullName>
    </submittedName>
</protein>
<feature type="transmembrane region" description="Helical" evidence="7">
    <location>
        <begin position="209"/>
        <end position="235"/>
    </location>
</feature>
<keyword evidence="4 7" id="KW-0812">Transmembrane</keyword>
<evidence type="ECO:0000256" key="2">
    <source>
        <dbReference type="ARBA" id="ARBA00022448"/>
    </source>
</evidence>
<dbReference type="GO" id="GO:0005886">
    <property type="term" value="C:plasma membrane"/>
    <property type="evidence" value="ECO:0007669"/>
    <property type="project" value="UniProtKB-SubCell"/>
</dbReference>
<reference evidence="9" key="1">
    <citation type="submission" date="2023-08" db="EMBL/GenBank/DDBJ databases">
        <title>Emergence of clinically-relevant ST2 carbapenem-resistant Acinetobacter baumannii strains in hospital sewages in Zhejiang, East of China.</title>
        <authorList>
            <person name="Kaichao C."/>
            <person name="Zhang R."/>
        </authorList>
    </citation>
    <scope>NUCLEOTIDE SEQUENCE</scope>
    <source>
        <strain evidence="9">M-SY-60</strain>
    </source>
</reference>
<dbReference type="PANTHER" id="PTHR23517:SF13">
    <property type="entry name" value="MAJOR FACILITATOR SUPERFAMILY MFS_1"/>
    <property type="match status" value="1"/>
</dbReference>
<dbReference type="Gene3D" id="1.20.1250.20">
    <property type="entry name" value="MFS general substrate transporter like domains"/>
    <property type="match status" value="1"/>
</dbReference>
<feature type="transmembrane region" description="Helical" evidence="7">
    <location>
        <begin position="273"/>
        <end position="295"/>
    </location>
</feature>
<feature type="transmembrane region" description="Helical" evidence="7">
    <location>
        <begin position="301"/>
        <end position="322"/>
    </location>
</feature>
<feature type="domain" description="Major facilitator superfamily (MFS) profile" evidence="8">
    <location>
        <begin position="8"/>
        <end position="386"/>
    </location>
</feature>
<feature type="transmembrane region" description="Helical" evidence="7">
    <location>
        <begin position="241"/>
        <end position="261"/>
    </location>
</feature>
<gene>
    <name evidence="9" type="ORF">RFH51_15480</name>
</gene>
<evidence type="ECO:0000256" key="1">
    <source>
        <dbReference type="ARBA" id="ARBA00004651"/>
    </source>
</evidence>
<dbReference type="Pfam" id="PF07690">
    <property type="entry name" value="MFS_1"/>
    <property type="match status" value="1"/>
</dbReference>
<evidence type="ECO:0000256" key="5">
    <source>
        <dbReference type="ARBA" id="ARBA00022989"/>
    </source>
</evidence>
<dbReference type="SUPFAM" id="SSF103473">
    <property type="entry name" value="MFS general substrate transporter"/>
    <property type="match status" value="1"/>
</dbReference>
<name>A0AAW8JSD3_9GAMM</name>
<sequence>MNQQTWRPFLMVSLALCIGTIGTALSSPLYPIYQESWHLLPSHITFIFVAYMFGCLTTLLFLGRSSNSFGYIKTLQSGLFFAIIGLILSAYASNAYILGFGRFIIGIASGLISTSAMLGLIYTIPQSHKESAPQLSSIITVIGFGLGPFIGGVIAELSMRPLFTPYIPVIFGAILSLISLFKIKTTQVETQKFSIAPHLELPETQYKSIFYVASFTVFCAFGSFSLFASLAPSFIKDVIPWHGPFVSGTAIASILLISAVSQFIAKSMSMHRALNIGLCTLILSYILLSICMIFHVSTLFFISDILVGMGHGFGLLGAFGLVHNMTNTENRAAVISTYLFLAYLGTIVPIIAVGFLADHFGLMTGVLSFCFVIGLLCLYLLLRHRKLTQAQLA</sequence>
<dbReference type="EMBL" id="JAVIDA010000027">
    <property type="protein sequence ID" value="MDQ9072859.1"/>
    <property type="molecule type" value="Genomic_DNA"/>
</dbReference>
<evidence type="ECO:0000313" key="10">
    <source>
        <dbReference type="Proteomes" id="UP001243195"/>
    </source>
</evidence>
<comment type="caution">
    <text evidence="9">The sequence shown here is derived from an EMBL/GenBank/DDBJ whole genome shotgun (WGS) entry which is preliminary data.</text>
</comment>
<keyword evidence="2" id="KW-0813">Transport</keyword>
<dbReference type="RefSeq" id="WP_308957058.1">
    <property type="nucleotide sequence ID" value="NZ_JAVICY010000029.1"/>
</dbReference>
<feature type="transmembrane region" description="Helical" evidence="7">
    <location>
        <begin position="362"/>
        <end position="382"/>
    </location>
</feature>
<feature type="transmembrane region" description="Helical" evidence="7">
    <location>
        <begin position="135"/>
        <end position="154"/>
    </location>
</feature>
<evidence type="ECO:0000259" key="8">
    <source>
        <dbReference type="PROSITE" id="PS50850"/>
    </source>
</evidence>